<dbReference type="RefSeq" id="WP_012829249.1">
    <property type="nucleotide sequence ID" value="NC_013440.1"/>
</dbReference>
<evidence type="ECO:0000256" key="2">
    <source>
        <dbReference type="ARBA" id="ARBA00022490"/>
    </source>
</evidence>
<keyword evidence="9" id="KW-0010">Activator</keyword>
<dbReference type="eggNOG" id="COG2204">
    <property type="taxonomic scope" value="Bacteria"/>
</dbReference>
<dbReference type="GO" id="GO:0006355">
    <property type="term" value="P:regulation of DNA-templated transcription"/>
    <property type="evidence" value="ECO:0007669"/>
    <property type="project" value="InterPro"/>
</dbReference>
<dbReference type="InterPro" id="IPR003593">
    <property type="entry name" value="AAA+_ATPase"/>
</dbReference>
<dbReference type="Pfam" id="PF00158">
    <property type="entry name" value="Sigma54_activat"/>
    <property type="match status" value="1"/>
</dbReference>
<dbReference type="Gene3D" id="3.40.50.300">
    <property type="entry name" value="P-loop containing nucleotide triphosphate hydrolases"/>
    <property type="match status" value="1"/>
</dbReference>
<evidence type="ECO:0000256" key="10">
    <source>
        <dbReference type="ARBA" id="ARBA00023163"/>
    </source>
</evidence>
<keyword evidence="5" id="KW-0067">ATP-binding</keyword>
<evidence type="ECO:0000256" key="8">
    <source>
        <dbReference type="ARBA" id="ARBA00023125"/>
    </source>
</evidence>
<evidence type="ECO:0000313" key="15">
    <source>
        <dbReference type="Proteomes" id="UP000001880"/>
    </source>
</evidence>
<dbReference type="PANTHER" id="PTHR32071">
    <property type="entry name" value="TRANSCRIPTIONAL REGULATORY PROTEIN"/>
    <property type="match status" value="1"/>
</dbReference>
<keyword evidence="6" id="KW-0902">Two-component regulatory system</keyword>
<evidence type="ECO:0000256" key="11">
    <source>
        <dbReference type="PROSITE-ProRule" id="PRU00169"/>
    </source>
</evidence>
<dbReference type="GO" id="GO:0000160">
    <property type="term" value="P:phosphorelay signal transduction system"/>
    <property type="evidence" value="ECO:0007669"/>
    <property type="project" value="UniProtKB-KW"/>
</dbReference>
<keyword evidence="8" id="KW-0238">DNA-binding</keyword>
<dbReference type="SUPFAM" id="SSF52540">
    <property type="entry name" value="P-loop containing nucleoside triphosphate hydrolases"/>
    <property type="match status" value="1"/>
</dbReference>
<comment type="subcellular location">
    <subcellularLocation>
        <location evidence="1">Cytoplasm</location>
    </subcellularLocation>
</comment>
<evidence type="ECO:0000256" key="3">
    <source>
        <dbReference type="ARBA" id="ARBA00022553"/>
    </source>
</evidence>
<dbReference type="SUPFAM" id="SSF52172">
    <property type="entry name" value="CheY-like"/>
    <property type="match status" value="1"/>
</dbReference>
<dbReference type="KEGG" id="hoh:Hoch_4153"/>
<dbReference type="InterPro" id="IPR001789">
    <property type="entry name" value="Sig_transdc_resp-reg_receiver"/>
</dbReference>
<dbReference type="InterPro" id="IPR058031">
    <property type="entry name" value="AAA_lid_NorR"/>
</dbReference>
<dbReference type="AlphaFoldDB" id="D0LKT1"/>
<dbReference type="SMART" id="SM00382">
    <property type="entry name" value="AAA"/>
    <property type="match status" value="1"/>
</dbReference>
<dbReference type="InterPro" id="IPR002078">
    <property type="entry name" value="Sigma_54_int"/>
</dbReference>
<feature type="modified residue" description="4-aspartylphosphate" evidence="11">
    <location>
        <position position="52"/>
    </location>
</feature>
<dbReference type="InterPro" id="IPR025662">
    <property type="entry name" value="Sigma_54_int_dom_ATP-bd_1"/>
</dbReference>
<organism evidence="14 15">
    <name type="scientific">Haliangium ochraceum (strain DSM 14365 / JCM 11303 / SMP-2)</name>
    <dbReference type="NCBI Taxonomy" id="502025"/>
    <lineage>
        <taxon>Bacteria</taxon>
        <taxon>Pseudomonadati</taxon>
        <taxon>Myxococcota</taxon>
        <taxon>Polyangia</taxon>
        <taxon>Haliangiales</taxon>
        <taxon>Kofleriaceae</taxon>
        <taxon>Haliangium</taxon>
    </lineage>
</organism>
<reference evidence="14 15" key="1">
    <citation type="journal article" date="2010" name="Stand. Genomic Sci.">
        <title>Complete genome sequence of Haliangium ochraceum type strain (SMP-2).</title>
        <authorList>
            <consortium name="US DOE Joint Genome Institute (JGI-PGF)"/>
            <person name="Ivanova N."/>
            <person name="Daum C."/>
            <person name="Lang E."/>
            <person name="Abt B."/>
            <person name="Kopitz M."/>
            <person name="Saunders E."/>
            <person name="Lapidus A."/>
            <person name="Lucas S."/>
            <person name="Glavina Del Rio T."/>
            <person name="Nolan M."/>
            <person name="Tice H."/>
            <person name="Copeland A."/>
            <person name="Cheng J.F."/>
            <person name="Chen F."/>
            <person name="Bruce D."/>
            <person name="Goodwin L."/>
            <person name="Pitluck S."/>
            <person name="Mavromatis K."/>
            <person name="Pati A."/>
            <person name="Mikhailova N."/>
            <person name="Chen A."/>
            <person name="Palaniappan K."/>
            <person name="Land M."/>
            <person name="Hauser L."/>
            <person name="Chang Y.J."/>
            <person name="Jeffries C.D."/>
            <person name="Detter J.C."/>
            <person name="Brettin T."/>
            <person name="Rohde M."/>
            <person name="Goker M."/>
            <person name="Bristow J."/>
            <person name="Markowitz V."/>
            <person name="Eisen J.A."/>
            <person name="Hugenholtz P."/>
            <person name="Kyrpides N.C."/>
            <person name="Klenk H.P."/>
        </authorList>
    </citation>
    <scope>NUCLEOTIDE SEQUENCE [LARGE SCALE GENOMIC DNA]</scope>
    <source>
        <strain evidence="15">DSM 14365 / CIP 107738 / JCM 11303 / AJ 13395 / SMP-2</strain>
    </source>
</reference>
<proteinExistence type="predicted"/>
<dbReference type="GO" id="GO:0005524">
    <property type="term" value="F:ATP binding"/>
    <property type="evidence" value="ECO:0007669"/>
    <property type="project" value="UniProtKB-KW"/>
</dbReference>
<dbReference type="PANTHER" id="PTHR32071:SF113">
    <property type="entry name" value="ALGINATE BIOSYNTHESIS TRANSCRIPTIONAL REGULATORY PROTEIN ALGB"/>
    <property type="match status" value="1"/>
</dbReference>
<dbReference type="FunFam" id="1.10.8.60:FF:000014">
    <property type="entry name" value="DNA-binding transcriptional regulator NtrC"/>
    <property type="match status" value="1"/>
</dbReference>
<dbReference type="PRINTS" id="PR01590">
    <property type="entry name" value="HTHFIS"/>
</dbReference>
<evidence type="ECO:0000259" key="13">
    <source>
        <dbReference type="PROSITE" id="PS50110"/>
    </source>
</evidence>
<evidence type="ECO:0000313" key="14">
    <source>
        <dbReference type="EMBL" id="ACY16651.1"/>
    </source>
</evidence>
<name>D0LKT1_HALO1</name>
<dbReference type="Gene3D" id="1.10.10.60">
    <property type="entry name" value="Homeodomain-like"/>
    <property type="match status" value="1"/>
</dbReference>
<keyword evidence="3 11" id="KW-0597">Phosphoprotein</keyword>
<dbReference type="OrthoDB" id="9814761at2"/>
<dbReference type="SMART" id="SM00448">
    <property type="entry name" value="REC"/>
    <property type="match status" value="1"/>
</dbReference>
<keyword evidence="7" id="KW-0805">Transcription regulation</keyword>
<sequence>MGSVLVVDDERSMREFLAIFLRRAGHEVAVASSGKDGLQHLLAHRPDVVITDIKMPGEMSGLDLLSAAKAQQVDTEIIVVTAHGTPELAISAMKQGAYDYLTKPFKVDDIGAVIGRAMEKRALVAANTALREQVAGRYRLASLLGKSPAMQRLFELITKIRTTRTSVLITGESGTGKELVARALHSEGARAEQPFVAVNCGAIPEALMESELFGHVKGAFTGAVHDKLGLFQQAESGTLFLDEIGELSLGLQVKLLRALQERVVKPVGGTVEQAVDVRVVAATNRELEAEVARGTFRSDLYYRLNVIELRLPPLRQRREDIPLLADHFLRRFASEQGKAGMQFSPEALRALQDYDYPGNVRELENIVERAVILAADKHIGTESLPVPQSKPALGASDADEFAIPEDGIDLDRVLGDYERKILERALAQSDGVRKRAARLLGISFRSLRYRLNKLGLETGWAPGDGD</sequence>
<dbReference type="Proteomes" id="UP000001880">
    <property type="component" value="Chromosome"/>
</dbReference>
<dbReference type="Gene3D" id="1.10.8.60">
    <property type="match status" value="1"/>
</dbReference>
<evidence type="ECO:0000256" key="1">
    <source>
        <dbReference type="ARBA" id="ARBA00004496"/>
    </source>
</evidence>
<dbReference type="Pfam" id="PF00072">
    <property type="entry name" value="Response_reg"/>
    <property type="match status" value="1"/>
</dbReference>
<evidence type="ECO:0000256" key="9">
    <source>
        <dbReference type="ARBA" id="ARBA00023159"/>
    </source>
</evidence>
<dbReference type="InterPro" id="IPR002197">
    <property type="entry name" value="HTH_Fis"/>
</dbReference>
<evidence type="ECO:0000256" key="4">
    <source>
        <dbReference type="ARBA" id="ARBA00022741"/>
    </source>
</evidence>
<accession>D0LKT1</accession>
<dbReference type="Gene3D" id="3.40.50.2300">
    <property type="match status" value="1"/>
</dbReference>
<dbReference type="InterPro" id="IPR011006">
    <property type="entry name" value="CheY-like_superfamily"/>
</dbReference>
<keyword evidence="2" id="KW-0963">Cytoplasm</keyword>
<dbReference type="SUPFAM" id="SSF46689">
    <property type="entry name" value="Homeodomain-like"/>
    <property type="match status" value="1"/>
</dbReference>
<dbReference type="GO" id="GO:0005737">
    <property type="term" value="C:cytoplasm"/>
    <property type="evidence" value="ECO:0007669"/>
    <property type="project" value="UniProtKB-SubCell"/>
</dbReference>
<dbReference type="InterPro" id="IPR025944">
    <property type="entry name" value="Sigma_54_int_dom_CS"/>
</dbReference>
<evidence type="ECO:0000259" key="12">
    <source>
        <dbReference type="PROSITE" id="PS50045"/>
    </source>
</evidence>
<feature type="domain" description="Sigma-54 factor interaction" evidence="12">
    <location>
        <begin position="143"/>
        <end position="372"/>
    </location>
</feature>
<dbReference type="GO" id="GO:0043565">
    <property type="term" value="F:sequence-specific DNA binding"/>
    <property type="evidence" value="ECO:0007669"/>
    <property type="project" value="InterPro"/>
</dbReference>
<gene>
    <name evidence="14" type="ordered locus">Hoch_4153</name>
</gene>
<dbReference type="STRING" id="502025.Hoch_4153"/>
<dbReference type="PROSITE" id="PS50110">
    <property type="entry name" value="RESPONSE_REGULATORY"/>
    <property type="match status" value="1"/>
</dbReference>
<dbReference type="Pfam" id="PF02954">
    <property type="entry name" value="HTH_8"/>
    <property type="match status" value="1"/>
</dbReference>
<dbReference type="Pfam" id="PF25601">
    <property type="entry name" value="AAA_lid_14"/>
    <property type="match status" value="1"/>
</dbReference>
<feature type="domain" description="Response regulatory" evidence="13">
    <location>
        <begin position="3"/>
        <end position="118"/>
    </location>
</feature>
<protein>
    <submittedName>
        <fullName evidence="14">Two component, sigma54 specific, transcriptional regulator, Fis family</fullName>
    </submittedName>
</protein>
<dbReference type="FunFam" id="3.40.50.300:FF:000006">
    <property type="entry name" value="DNA-binding transcriptional regulator NtrC"/>
    <property type="match status" value="1"/>
</dbReference>
<dbReference type="PROSITE" id="PS00688">
    <property type="entry name" value="SIGMA54_INTERACT_3"/>
    <property type="match status" value="1"/>
</dbReference>
<dbReference type="EMBL" id="CP001804">
    <property type="protein sequence ID" value="ACY16651.1"/>
    <property type="molecule type" value="Genomic_DNA"/>
</dbReference>
<keyword evidence="15" id="KW-1185">Reference proteome</keyword>
<dbReference type="HOGENOM" id="CLU_000445_0_6_7"/>
<evidence type="ECO:0000256" key="5">
    <source>
        <dbReference type="ARBA" id="ARBA00022840"/>
    </source>
</evidence>
<dbReference type="InterPro" id="IPR027417">
    <property type="entry name" value="P-loop_NTPase"/>
</dbReference>
<keyword evidence="10" id="KW-0804">Transcription</keyword>
<evidence type="ECO:0000256" key="7">
    <source>
        <dbReference type="ARBA" id="ARBA00023015"/>
    </source>
</evidence>
<dbReference type="PROSITE" id="PS50045">
    <property type="entry name" value="SIGMA54_INTERACT_4"/>
    <property type="match status" value="1"/>
</dbReference>
<evidence type="ECO:0000256" key="6">
    <source>
        <dbReference type="ARBA" id="ARBA00023012"/>
    </source>
</evidence>
<dbReference type="FunFam" id="3.40.50.2300:FF:000018">
    <property type="entry name" value="DNA-binding transcriptional regulator NtrC"/>
    <property type="match status" value="1"/>
</dbReference>
<dbReference type="PROSITE" id="PS00675">
    <property type="entry name" value="SIGMA54_INTERACT_1"/>
    <property type="match status" value="1"/>
</dbReference>
<dbReference type="InterPro" id="IPR009057">
    <property type="entry name" value="Homeodomain-like_sf"/>
</dbReference>
<dbReference type="CDD" id="cd00009">
    <property type="entry name" value="AAA"/>
    <property type="match status" value="1"/>
</dbReference>
<keyword evidence="4" id="KW-0547">Nucleotide-binding</keyword>